<dbReference type="RefSeq" id="WP_155524130.1">
    <property type="nucleotide sequence ID" value="NZ_VUKF01000003.1"/>
</dbReference>
<sequence>MSATEQAVETGTSPTAVPLIDRQHNTRCYVLGHRWHDERIGFSSLTLSACMRCGETRS</sequence>
<dbReference type="AlphaFoldDB" id="A0A7J5UM36"/>
<dbReference type="EMBL" id="WHJE01000078">
    <property type="protein sequence ID" value="KAE8763350.1"/>
    <property type="molecule type" value="Genomic_DNA"/>
</dbReference>
<organism evidence="1 2">
    <name type="scientific">Georgenia thermotolerans</name>
    <dbReference type="NCBI Taxonomy" id="527326"/>
    <lineage>
        <taxon>Bacteria</taxon>
        <taxon>Bacillati</taxon>
        <taxon>Actinomycetota</taxon>
        <taxon>Actinomycetes</taxon>
        <taxon>Micrococcales</taxon>
        <taxon>Bogoriellaceae</taxon>
        <taxon>Georgenia</taxon>
    </lineage>
</organism>
<name>A0A7J5UM36_9MICO</name>
<accession>A0A7J5UM36</accession>
<keyword evidence="2" id="KW-1185">Reference proteome</keyword>
<evidence type="ECO:0000313" key="2">
    <source>
        <dbReference type="Proteomes" id="UP000451860"/>
    </source>
</evidence>
<proteinExistence type="predicted"/>
<gene>
    <name evidence="1" type="ORF">GB883_14640</name>
</gene>
<evidence type="ECO:0000313" key="1">
    <source>
        <dbReference type="EMBL" id="KAE8763350.1"/>
    </source>
</evidence>
<reference evidence="1 2" key="1">
    <citation type="submission" date="2019-10" db="EMBL/GenBank/DDBJ databases">
        <title>Georgenia wutianyii sp. nov. and Georgenia yuyongxinii sp. nov. isolated from plateau pika (Ochotona curzoniae) in the Qinghai-Tibet plateau of China.</title>
        <authorList>
            <person name="Tian Z."/>
        </authorList>
    </citation>
    <scope>NUCLEOTIDE SEQUENCE [LARGE SCALE GENOMIC DNA]</scope>
    <source>
        <strain evidence="1 2">DSM 21501</strain>
    </source>
</reference>
<protein>
    <submittedName>
        <fullName evidence="1">Uncharacterized protein</fullName>
    </submittedName>
</protein>
<dbReference type="Proteomes" id="UP000451860">
    <property type="component" value="Unassembled WGS sequence"/>
</dbReference>
<comment type="caution">
    <text evidence="1">The sequence shown here is derived from an EMBL/GenBank/DDBJ whole genome shotgun (WGS) entry which is preliminary data.</text>
</comment>